<dbReference type="AlphaFoldDB" id="A0A7R8ZSU4"/>
<accession>A0A7R8ZSU4</accession>
<proteinExistence type="predicted"/>
<dbReference type="Gene3D" id="3.40.50.300">
    <property type="entry name" value="P-loop containing nucleotide triphosphate hydrolases"/>
    <property type="match status" value="1"/>
</dbReference>
<dbReference type="InterPro" id="IPR027417">
    <property type="entry name" value="P-loop_NTPase"/>
</dbReference>
<protein>
    <submittedName>
        <fullName evidence="1">Uncharacterized protein</fullName>
    </submittedName>
</protein>
<sequence length="363" mass="40876">MFFGLMKDASFGAMSLIPNVSRLLRESHMIKYMMEWNYEESPTSAKVQVPQLNSGLKEPRHLNEASDEQKDGKQDLNKLPTIFRDSVECRKTTLLILSLGLEDQTAALSQFSEEPAMCPWIRCPIRALIHTSGMYQTMFLLLLFFYGHTEVLLSNPTVSQCAGTPNVPLDPLSLRSLKYVAQCWKQRRLSLAAALLQRPKLLILDEPTAGVQPLLRQCVTCIPNGYSQAKAMATQAANAAGSSDGLSFLHRDHCDLEHLPEEGHQTLSIPTSLTSMNRDYEIETLYDEKQHERALMFKAIPPPIQISLVCLERYGHPRDIPMFIVNHREINDTLTCGVNDDFHCGVDATRANFARSSNRFPPN</sequence>
<dbReference type="SUPFAM" id="SSF52540">
    <property type="entry name" value="P-loop containing nucleoside triphosphate hydrolases"/>
    <property type="match status" value="1"/>
</dbReference>
<evidence type="ECO:0000313" key="1">
    <source>
        <dbReference type="EMBL" id="CAD7233122.1"/>
    </source>
</evidence>
<reference evidence="1" key="1">
    <citation type="submission" date="2020-11" db="EMBL/GenBank/DDBJ databases">
        <authorList>
            <person name="Tran Van P."/>
        </authorList>
    </citation>
    <scope>NUCLEOTIDE SEQUENCE</scope>
</reference>
<name>A0A7R8ZSU4_9CRUS</name>
<dbReference type="EMBL" id="OB665680">
    <property type="protein sequence ID" value="CAD7233122.1"/>
    <property type="molecule type" value="Genomic_DNA"/>
</dbReference>
<gene>
    <name evidence="1" type="ORF">CTOB1V02_LOCUS10945</name>
</gene>
<organism evidence="1">
    <name type="scientific">Cyprideis torosa</name>
    <dbReference type="NCBI Taxonomy" id="163714"/>
    <lineage>
        <taxon>Eukaryota</taxon>
        <taxon>Metazoa</taxon>
        <taxon>Ecdysozoa</taxon>
        <taxon>Arthropoda</taxon>
        <taxon>Crustacea</taxon>
        <taxon>Oligostraca</taxon>
        <taxon>Ostracoda</taxon>
        <taxon>Podocopa</taxon>
        <taxon>Podocopida</taxon>
        <taxon>Cytherocopina</taxon>
        <taxon>Cytheroidea</taxon>
        <taxon>Cytherideidae</taxon>
        <taxon>Cyprideis</taxon>
    </lineage>
</organism>